<gene>
    <name evidence="1" type="ORF">ASZ90_005966</name>
</gene>
<accession>A0A0W8FTS9</accession>
<dbReference type="EMBL" id="LNQE01000856">
    <property type="protein sequence ID" value="KUG24246.1"/>
    <property type="molecule type" value="Genomic_DNA"/>
</dbReference>
<dbReference type="AlphaFoldDB" id="A0A0W8FTS9"/>
<reference evidence="1" key="1">
    <citation type="journal article" date="2015" name="Proc. Natl. Acad. Sci. U.S.A.">
        <title>Networks of energetic and metabolic interactions define dynamics in microbial communities.</title>
        <authorList>
            <person name="Embree M."/>
            <person name="Liu J.K."/>
            <person name="Al-Bassam M.M."/>
            <person name="Zengler K."/>
        </authorList>
    </citation>
    <scope>NUCLEOTIDE SEQUENCE</scope>
</reference>
<name>A0A0W8FTS9_9ZZZZ</name>
<organism evidence="1">
    <name type="scientific">hydrocarbon metagenome</name>
    <dbReference type="NCBI Taxonomy" id="938273"/>
    <lineage>
        <taxon>unclassified sequences</taxon>
        <taxon>metagenomes</taxon>
        <taxon>ecological metagenomes</taxon>
    </lineage>
</organism>
<sequence length="37" mass="4185">MFSTELLKKLFNATTKKTIVKMKCKTTGHTLLSTILN</sequence>
<comment type="caution">
    <text evidence="1">The sequence shown here is derived from an EMBL/GenBank/DDBJ whole genome shotgun (WGS) entry which is preliminary data.</text>
</comment>
<protein>
    <submittedName>
        <fullName evidence="1">Uncharacterized protein</fullName>
    </submittedName>
</protein>
<proteinExistence type="predicted"/>
<evidence type="ECO:0000313" key="1">
    <source>
        <dbReference type="EMBL" id="KUG24246.1"/>
    </source>
</evidence>